<comment type="caution">
    <text evidence="1">The sequence shown here is derived from an EMBL/GenBank/DDBJ whole genome shotgun (WGS) entry which is preliminary data.</text>
</comment>
<evidence type="ECO:0000313" key="2">
    <source>
        <dbReference type="Proteomes" id="UP001597438"/>
    </source>
</evidence>
<gene>
    <name evidence="1" type="ORF">ACFSYS_14735</name>
</gene>
<keyword evidence="2" id="KW-1185">Reference proteome</keyword>
<sequence length="121" mass="13716">MFATSSFTVNMHFCCNKLVDIAVLTKAKVCDSSIMSQTNLTKKSSVEKGCCDNKSIIKKGEDNLQKTSFKMENQNLVFLHTLVYTYANLFEGLDKNTVPFLNYDPPLIPKDIQVLHEVYLI</sequence>
<dbReference type="EMBL" id="JBHUOJ010000032">
    <property type="protein sequence ID" value="MFD2834545.1"/>
    <property type="molecule type" value="Genomic_DNA"/>
</dbReference>
<reference evidence="2" key="1">
    <citation type="journal article" date="2019" name="Int. J. Syst. Evol. Microbiol.">
        <title>The Global Catalogue of Microorganisms (GCM) 10K type strain sequencing project: providing services to taxonomists for standard genome sequencing and annotation.</title>
        <authorList>
            <consortium name="The Broad Institute Genomics Platform"/>
            <consortium name="The Broad Institute Genome Sequencing Center for Infectious Disease"/>
            <person name="Wu L."/>
            <person name="Ma J."/>
        </authorList>
    </citation>
    <scope>NUCLEOTIDE SEQUENCE [LARGE SCALE GENOMIC DNA]</scope>
    <source>
        <strain evidence="2">KCTC 52925</strain>
    </source>
</reference>
<accession>A0ABW5X622</accession>
<dbReference type="InterPro" id="IPR058512">
    <property type="entry name" value="DUF8199"/>
</dbReference>
<dbReference type="NCBIfam" id="NF047658">
    <property type="entry name" value="HYC_CC_PP"/>
    <property type="match status" value="1"/>
</dbReference>
<protein>
    <submittedName>
        <fullName evidence="1">Uncharacterized protein</fullName>
    </submittedName>
</protein>
<evidence type="ECO:0000313" key="1">
    <source>
        <dbReference type="EMBL" id="MFD2834545.1"/>
    </source>
</evidence>
<dbReference type="Pfam" id="PF26622">
    <property type="entry name" value="DUF8199"/>
    <property type="match status" value="1"/>
</dbReference>
<dbReference type="InterPro" id="IPR058060">
    <property type="entry name" value="HYC_CC_PP"/>
</dbReference>
<dbReference type="Proteomes" id="UP001597438">
    <property type="component" value="Unassembled WGS sequence"/>
</dbReference>
<proteinExistence type="predicted"/>
<name>A0ABW5X622_9FLAO</name>
<organism evidence="1 2">
    <name type="scientific">Christiangramia antarctica</name>
    <dbReference type="NCBI Taxonomy" id="2058158"/>
    <lineage>
        <taxon>Bacteria</taxon>
        <taxon>Pseudomonadati</taxon>
        <taxon>Bacteroidota</taxon>
        <taxon>Flavobacteriia</taxon>
        <taxon>Flavobacteriales</taxon>
        <taxon>Flavobacteriaceae</taxon>
        <taxon>Christiangramia</taxon>
    </lineage>
</organism>